<dbReference type="SUPFAM" id="SSF52440">
    <property type="entry name" value="PreATP-grasp domain"/>
    <property type="match status" value="1"/>
</dbReference>
<dbReference type="RefSeq" id="WP_069656662.1">
    <property type="nucleotide sequence ID" value="NZ_MIJF01000022.1"/>
</dbReference>
<feature type="binding site" evidence="5">
    <location>
        <begin position="272"/>
        <end position="273"/>
    </location>
    <ligand>
        <name>ATP</name>
        <dbReference type="ChEBI" id="CHEBI:30616"/>
    </ligand>
</feature>
<dbReference type="InterPro" id="IPR005875">
    <property type="entry name" value="PurK"/>
</dbReference>
<dbReference type="OrthoDB" id="9804625at2"/>
<evidence type="ECO:0000256" key="2">
    <source>
        <dbReference type="ARBA" id="ARBA00022741"/>
    </source>
</evidence>
<dbReference type="InterPro" id="IPR016185">
    <property type="entry name" value="PreATP-grasp_dom_sf"/>
</dbReference>
<dbReference type="InterPro" id="IPR003135">
    <property type="entry name" value="ATP-grasp_carboxylate-amine"/>
</dbReference>
<protein>
    <recommendedName>
        <fullName evidence="5 6">N5-carboxyaminoimidazole ribonucleotide synthase</fullName>
        <shortName evidence="5 6">N5-CAIR synthase</shortName>
        <ecNumber evidence="5 6">6.3.4.18</ecNumber>
    </recommendedName>
    <alternativeName>
        <fullName evidence="5 6">5-(carboxyamino)imidazole ribonucleotide synthetase</fullName>
    </alternativeName>
</protein>
<comment type="catalytic activity">
    <reaction evidence="5 6">
        <text>5-amino-1-(5-phospho-beta-D-ribosyl)imidazole + hydrogencarbonate + ATP = 5-carboxyamino-1-(5-phospho-D-ribosyl)imidazole + ADP + phosphate + 2 H(+)</text>
        <dbReference type="Rhea" id="RHEA:19317"/>
        <dbReference type="ChEBI" id="CHEBI:15378"/>
        <dbReference type="ChEBI" id="CHEBI:17544"/>
        <dbReference type="ChEBI" id="CHEBI:30616"/>
        <dbReference type="ChEBI" id="CHEBI:43474"/>
        <dbReference type="ChEBI" id="CHEBI:58730"/>
        <dbReference type="ChEBI" id="CHEBI:137981"/>
        <dbReference type="ChEBI" id="CHEBI:456216"/>
        <dbReference type="EC" id="6.3.4.18"/>
    </reaction>
</comment>
<keyword evidence="3 5" id="KW-0658">Purine biosynthesis</keyword>
<comment type="caution">
    <text evidence="8">The sequence shown here is derived from an EMBL/GenBank/DDBJ whole genome shotgun (WGS) entry which is preliminary data.</text>
</comment>
<feature type="domain" description="ATP-grasp" evidence="7">
    <location>
        <begin position="111"/>
        <end position="302"/>
    </location>
</feature>
<feature type="binding site" evidence="5">
    <location>
        <position position="147"/>
    </location>
    <ligand>
        <name>ATP</name>
        <dbReference type="ChEBI" id="CHEBI:30616"/>
    </ligand>
</feature>
<keyword evidence="4 5" id="KW-0067">ATP-binding</keyword>
<comment type="function">
    <text evidence="6">Catalyzes the ATP-dependent conversion of 5-aminoimidazole ribonucleotide (AIR) and HCO(3)- to N5-carboxyaminoimidazole ribonucleotide (N5-CAIR).</text>
</comment>
<evidence type="ECO:0000313" key="9">
    <source>
        <dbReference type="Proteomes" id="UP000243739"/>
    </source>
</evidence>
<dbReference type="InterPro" id="IPR040686">
    <property type="entry name" value="PurK_C"/>
</dbReference>
<evidence type="ECO:0000256" key="6">
    <source>
        <dbReference type="RuleBase" id="RU361200"/>
    </source>
</evidence>
<proteinExistence type="inferred from homology"/>
<organism evidence="8 9">
    <name type="scientific">Vulcanibacillus modesticaldus</name>
    <dbReference type="NCBI Taxonomy" id="337097"/>
    <lineage>
        <taxon>Bacteria</taxon>
        <taxon>Bacillati</taxon>
        <taxon>Bacillota</taxon>
        <taxon>Bacilli</taxon>
        <taxon>Bacillales</taxon>
        <taxon>Bacillaceae</taxon>
        <taxon>Vulcanibacillus</taxon>
    </lineage>
</organism>
<evidence type="ECO:0000256" key="3">
    <source>
        <dbReference type="ARBA" id="ARBA00022755"/>
    </source>
</evidence>
<dbReference type="GO" id="GO:0005524">
    <property type="term" value="F:ATP binding"/>
    <property type="evidence" value="ECO:0007669"/>
    <property type="project" value="UniProtKB-UniRule"/>
</dbReference>
<dbReference type="EC" id="6.3.4.18" evidence="5 6"/>
<dbReference type="EMBL" id="MIJF01000022">
    <property type="protein sequence ID" value="OEF99481.1"/>
    <property type="molecule type" value="Genomic_DNA"/>
</dbReference>
<dbReference type="GO" id="GO:0004638">
    <property type="term" value="F:phosphoribosylaminoimidazole carboxylase activity"/>
    <property type="evidence" value="ECO:0007669"/>
    <property type="project" value="InterPro"/>
</dbReference>
<dbReference type="NCBIfam" id="NF004675">
    <property type="entry name" value="PRK06019.1-1"/>
    <property type="match status" value="1"/>
</dbReference>
<dbReference type="GO" id="GO:0006189">
    <property type="term" value="P:'de novo' IMP biosynthetic process"/>
    <property type="evidence" value="ECO:0007669"/>
    <property type="project" value="UniProtKB-UniRule"/>
</dbReference>
<dbReference type="NCBIfam" id="NF004679">
    <property type="entry name" value="PRK06019.1-5"/>
    <property type="match status" value="1"/>
</dbReference>
<dbReference type="NCBIfam" id="TIGR01161">
    <property type="entry name" value="purK"/>
    <property type="match status" value="1"/>
</dbReference>
<sequence>MGELILPGKTIGIIGGGQLGKMLSVAAQTLGYRVIVWSEESDCPACNVATSTVVGSFSDQRALNQFVEVVDVATVETEHIPITTLRNVSKFIPLYPDPEVIAIAQNRRNEKGWLAERNFPVAPFLNVWSVEEVINFHQKTADEVVVKTITGGYDGKGQMRLSAKKITEKEIVQIQEWLKRYDELVIETWLQIKGEFSVIAARNKRGSFVPFPVVENEHKDHILHRTIAPARLDKKIVDKAISLTKEIMEQMDYVGLLCVEFFQDQNGEVYINELAPRPHNSGHYTLDIAVTSQFEQTIRAITGLPLGDTRILSSGVMVNLLGDLWEKDFQVEKILSESSTKLHLYGKKEARPKRKMGHFTTIANTVDLAIEKAEKLYKSLS</sequence>
<comment type="pathway">
    <text evidence="5 6">Purine metabolism; IMP biosynthesis via de novo pathway; 5-amino-1-(5-phospho-D-ribosyl)imidazole-4-carboxylate from 5-amino-1-(5-phospho-D-ribosyl)imidazole (N5-CAIR route): step 1/2.</text>
</comment>
<comment type="similarity">
    <text evidence="5 6">Belongs to the PurK/PurT family.</text>
</comment>
<dbReference type="STRING" id="337097.BHF71_08950"/>
<dbReference type="Pfam" id="PF17769">
    <property type="entry name" value="PurK_C"/>
    <property type="match status" value="1"/>
</dbReference>
<dbReference type="SUPFAM" id="SSF51246">
    <property type="entry name" value="Rudiment single hybrid motif"/>
    <property type="match status" value="1"/>
</dbReference>
<feature type="binding site" evidence="5">
    <location>
        <position position="195"/>
    </location>
    <ligand>
        <name>ATP</name>
        <dbReference type="ChEBI" id="CHEBI:30616"/>
    </ligand>
</feature>
<gene>
    <name evidence="5 6" type="primary">purK</name>
    <name evidence="8" type="ORF">BHF71_08950</name>
</gene>
<comment type="function">
    <text evidence="5">Catalyzes the ATP-dependent conversion of 5-aminoimidazole ribonucleotide (AIR) and HCO(3)(-) to N5-carboxyaminoimidazole ribonucleotide (N5-CAIR).</text>
</comment>
<evidence type="ECO:0000256" key="5">
    <source>
        <dbReference type="HAMAP-Rule" id="MF_01928"/>
    </source>
</evidence>
<dbReference type="PANTHER" id="PTHR11609">
    <property type="entry name" value="PURINE BIOSYNTHESIS PROTEIN 6/7, PUR6/7"/>
    <property type="match status" value="1"/>
</dbReference>
<dbReference type="Pfam" id="PF22660">
    <property type="entry name" value="RS_preATP-grasp-like"/>
    <property type="match status" value="1"/>
</dbReference>
<dbReference type="InterPro" id="IPR029752">
    <property type="entry name" value="D-isomer_DH_CS1"/>
</dbReference>
<evidence type="ECO:0000259" key="7">
    <source>
        <dbReference type="PROSITE" id="PS50975"/>
    </source>
</evidence>
<dbReference type="PROSITE" id="PS00065">
    <property type="entry name" value="D_2_HYDROXYACID_DH_1"/>
    <property type="match status" value="1"/>
</dbReference>
<keyword evidence="9" id="KW-1185">Reference proteome</keyword>
<dbReference type="GO" id="GO:0034028">
    <property type="term" value="F:5-(carboxyamino)imidazole ribonucleotide synthase activity"/>
    <property type="evidence" value="ECO:0007669"/>
    <property type="project" value="UniProtKB-UniRule"/>
</dbReference>
<reference evidence="8 9" key="1">
    <citation type="submission" date="2016-09" db="EMBL/GenBank/DDBJ databases">
        <title>Draft genome sequence for the type strain of Vulcanibacillus modesticaldus BR, a strictly anaerobic, moderately thermophilic, and nitrate-reducing bacterium from deep sea-hydrothermal vents of the Mid-Atlantic Ridge.</title>
        <authorList>
            <person name="Abin C.A."/>
            <person name="Hollibaugh J.T."/>
        </authorList>
    </citation>
    <scope>NUCLEOTIDE SEQUENCE [LARGE SCALE GENOMIC DNA]</scope>
    <source>
        <strain evidence="8 9">BR</strain>
    </source>
</reference>
<dbReference type="PROSITE" id="PS50975">
    <property type="entry name" value="ATP_GRASP"/>
    <property type="match status" value="1"/>
</dbReference>
<dbReference type="GO" id="GO:0046872">
    <property type="term" value="F:metal ion binding"/>
    <property type="evidence" value="ECO:0007669"/>
    <property type="project" value="InterPro"/>
</dbReference>
<evidence type="ECO:0000313" key="8">
    <source>
        <dbReference type="EMBL" id="OEF99481.1"/>
    </source>
</evidence>
<feature type="binding site" evidence="5">
    <location>
        <position position="107"/>
    </location>
    <ligand>
        <name>ATP</name>
        <dbReference type="ChEBI" id="CHEBI:30616"/>
    </ligand>
</feature>
<dbReference type="Gene3D" id="3.40.50.20">
    <property type="match status" value="1"/>
</dbReference>
<feature type="binding site" evidence="5">
    <location>
        <begin position="187"/>
        <end position="190"/>
    </location>
    <ligand>
        <name>ATP</name>
        <dbReference type="ChEBI" id="CHEBI:30616"/>
    </ligand>
</feature>
<dbReference type="AlphaFoldDB" id="A0A1D2YUY8"/>
<feature type="binding site" evidence="5">
    <location>
        <position position="218"/>
    </location>
    <ligand>
        <name>ATP</name>
        <dbReference type="ChEBI" id="CHEBI:30616"/>
    </ligand>
</feature>
<dbReference type="PANTHER" id="PTHR11609:SF5">
    <property type="entry name" value="PHOSPHORIBOSYLAMINOIMIDAZOLE CARBOXYLASE"/>
    <property type="match status" value="1"/>
</dbReference>
<dbReference type="SUPFAM" id="SSF56059">
    <property type="entry name" value="Glutathione synthetase ATP-binding domain-like"/>
    <property type="match status" value="1"/>
</dbReference>
<dbReference type="NCBIfam" id="NF004676">
    <property type="entry name" value="PRK06019.1-2"/>
    <property type="match status" value="1"/>
</dbReference>
<dbReference type="UniPathway" id="UPA00074">
    <property type="reaction ID" value="UER00942"/>
</dbReference>
<dbReference type="Gene3D" id="3.30.470.20">
    <property type="entry name" value="ATP-grasp fold, B domain"/>
    <property type="match status" value="1"/>
</dbReference>
<dbReference type="GO" id="GO:0005829">
    <property type="term" value="C:cytosol"/>
    <property type="evidence" value="ECO:0007669"/>
    <property type="project" value="TreeGrafter"/>
</dbReference>
<dbReference type="InterPro" id="IPR011054">
    <property type="entry name" value="Rudment_hybrid_motif"/>
</dbReference>
<keyword evidence="2 5" id="KW-0547">Nucleotide-binding</keyword>
<dbReference type="HAMAP" id="MF_01928">
    <property type="entry name" value="PurK"/>
    <property type="match status" value="1"/>
</dbReference>
<accession>A0A1D2YUY8</accession>
<dbReference type="Proteomes" id="UP000243739">
    <property type="component" value="Unassembled WGS sequence"/>
</dbReference>
<dbReference type="Gene3D" id="3.30.1490.20">
    <property type="entry name" value="ATP-grasp fold, A domain"/>
    <property type="match status" value="1"/>
</dbReference>
<dbReference type="InterPro" id="IPR054350">
    <property type="entry name" value="PurT/PurK_preATP-grasp"/>
</dbReference>
<dbReference type="InterPro" id="IPR013815">
    <property type="entry name" value="ATP_grasp_subdomain_1"/>
</dbReference>
<dbReference type="FunFam" id="3.30.470.20:FF:000029">
    <property type="entry name" value="N5-carboxyaminoimidazole ribonucleotide synthase"/>
    <property type="match status" value="1"/>
</dbReference>
<feature type="binding site" evidence="5">
    <location>
        <begin position="152"/>
        <end position="158"/>
    </location>
    <ligand>
        <name>ATP</name>
        <dbReference type="ChEBI" id="CHEBI:30616"/>
    </ligand>
</feature>
<evidence type="ECO:0000256" key="1">
    <source>
        <dbReference type="ARBA" id="ARBA00022598"/>
    </source>
</evidence>
<name>A0A1D2YUY8_9BACI</name>
<keyword evidence="1 5" id="KW-0436">Ligase</keyword>
<comment type="subunit">
    <text evidence="5 6">Homodimer.</text>
</comment>
<dbReference type="Pfam" id="PF02222">
    <property type="entry name" value="ATP-grasp"/>
    <property type="match status" value="1"/>
</dbReference>
<dbReference type="InterPro" id="IPR011761">
    <property type="entry name" value="ATP-grasp"/>
</dbReference>
<evidence type="ECO:0000256" key="4">
    <source>
        <dbReference type="ARBA" id="ARBA00022840"/>
    </source>
</evidence>